<evidence type="ECO:0000313" key="2">
    <source>
        <dbReference type="EMBL" id="QGF23373.1"/>
    </source>
</evidence>
<dbReference type="AlphaFoldDB" id="A0A5Q2FE58"/>
<dbReference type="KEGG" id="rain:Rai3103_06530"/>
<feature type="domain" description="NADP-dependent oxidoreductase" evidence="1">
    <location>
        <begin position="16"/>
        <end position="269"/>
    </location>
</feature>
<dbReference type="Gene3D" id="3.20.20.100">
    <property type="entry name" value="NADP-dependent oxidoreductase domain"/>
    <property type="match status" value="1"/>
</dbReference>
<dbReference type="Proteomes" id="UP000386847">
    <property type="component" value="Chromosome"/>
</dbReference>
<dbReference type="InterPro" id="IPR036812">
    <property type="entry name" value="NAD(P)_OxRdtase_dom_sf"/>
</dbReference>
<dbReference type="PRINTS" id="PR00069">
    <property type="entry name" value="ALDKETRDTASE"/>
</dbReference>
<gene>
    <name evidence="2" type="ORF">Rai3103_06530</name>
</gene>
<dbReference type="PANTHER" id="PTHR43638:SF3">
    <property type="entry name" value="ALDEHYDE REDUCTASE"/>
    <property type="match status" value="1"/>
</dbReference>
<dbReference type="InterPro" id="IPR020471">
    <property type="entry name" value="AKR"/>
</dbReference>
<dbReference type="GO" id="GO:0016491">
    <property type="term" value="F:oxidoreductase activity"/>
    <property type="evidence" value="ECO:0007669"/>
    <property type="project" value="InterPro"/>
</dbReference>
<name>A0A5Q2FE58_9ACTN</name>
<keyword evidence="3" id="KW-1185">Reference proteome</keyword>
<sequence length="282" mass="30095">MEATQVAITPDVRVPAIGIGTWYLGDQDHTRAREIAALRAGLEAGARLVDTAEMYGNGRSERLVGEALKGIRDQAFLVSKVLPTNATRRGTVAACEASLRRLGTDHLDLYLLHWSGLHPVAGTIAAFEQLRAEGKIAAWGVSNMDPGEMEAIWGTPGGPDCATDQVLYNLTRRGPELDLFPLLAEHRTSVMAYSPLEQGRLFAGAAGRALTSIAADAGTTPTALALAWAIRDGRTVAIPKSGDPQRMLANLAALDVTLSAETLARLDEAFPAPRRPVPLEML</sequence>
<evidence type="ECO:0000259" key="1">
    <source>
        <dbReference type="Pfam" id="PF00248"/>
    </source>
</evidence>
<dbReference type="RefSeq" id="WP_153571904.1">
    <property type="nucleotide sequence ID" value="NZ_CP045725.1"/>
</dbReference>
<accession>A0A5Q2FE58</accession>
<dbReference type="SUPFAM" id="SSF51430">
    <property type="entry name" value="NAD(P)-linked oxidoreductase"/>
    <property type="match status" value="1"/>
</dbReference>
<dbReference type="CDD" id="cd19138">
    <property type="entry name" value="AKR_YeaE"/>
    <property type="match status" value="1"/>
</dbReference>
<organism evidence="2 3">
    <name type="scientific">Raineyella fluvialis</name>
    <dbReference type="NCBI Taxonomy" id="2662261"/>
    <lineage>
        <taxon>Bacteria</taxon>
        <taxon>Bacillati</taxon>
        <taxon>Actinomycetota</taxon>
        <taxon>Actinomycetes</taxon>
        <taxon>Propionibacteriales</taxon>
        <taxon>Propionibacteriaceae</taxon>
        <taxon>Raineyella</taxon>
    </lineage>
</organism>
<protein>
    <submittedName>
        <fullName evidence="2">Aldo/keto reductase</fullName>
    </submittedName>
</protein>
<proteinExistence type="predicted"/>
<dbReference type="InterPro" id="IPR023210">
    <property type="entry name" value="NADP_OxRdtase_dom"/>
</dbReference>
<dbReference type="Pfam" id="PF00248">
    <property type="entry name" value="Aldo_ket_red"/>
    <property type="match status" value="1"/>
</dbReference>
<reference evidence="2 3" key="1">
    <citation type="submission" date="2019-10" db="EMBL/GenBank/DDBJ databases">
        <title>Genomic analysis of Raineyella sp. CBA3103.</title>
        <authorList>
            <person name="Roh S.W."/>
        </authorList>
    </citation>
    <scope>NUCLEOTIDE SEQUENCE [LARGE SCALE GENOMIC DNA]</scope>
    <source>
        <strain evidence="2 3">CBA3103</strain>
    </source>
</reference>
<dbReference type="PANTHER" id="PTHR43638">
    <property type="entry name" value="OXIDOREDUCTASE, ALDO/KETO REDUCTASE FAMILY PROTEIN"/>
    <property type="match status" value="1"/>
</dbReference>
<dbReference type="EMBL" id="CP045725">
    <property type="protein sequence ID" value="QGF23373.1"/>
    <property type="molecule type" value="Genomic_DNA"/>
</dbReference>
<evidence type="ECO:0000313" key="3">
    <source>
        <dbReference type="Proteomes" id="UP000386847"/>
    </source>
</evidence>